<evidence type="ECO:0000259" key="1">
    <source>
        <dbReference type="SMART" id="SM00849"/>
    </source>
</evidence>
<feature type="domain" description="Metallo-beta-lactamase" evidence="1">
    <location>
        <begin position="31"/>
        <end position="221"/>
    </location>
</feature>
<reference evidence="2 3" key="1">
    <citation type="submission" date="2017-03" db="EMBL/GenBank/DDBJ databases">
        <authorList>
            <person name="Afonso C.L."/>
            <person name="Miller P.J."/>
            <person name="Scott M.A."/>
            <person name="Spackman E."/>
            <person name="Goraichik I."/>
            <person name="Dimitrov K.M."/>
            <person name="Suarez D.L."/>
            <person name="Swayne D.E."/>
        </authorList>
    </citation>
    <scope>NUCLEOTIDE SEQUENCE [LARGE SCALE GENOMIC DNA]</scope>
    <source>
        <strain evidence="2 3">CECT 7691</strain>
    </source>
</reference>
<dbReference type="PANTHER" id="PTHR42663:SF4">
    <property type="entry name" value="SLL1036 PROTEIN"/>
    <property type="match status" value="1"/>
</dbReference>
<accession>A0A1Y5RQA0</accession>
<dbReference type="Proteomes" id="UP000193200">
    <property type="component" value="Unassembled WGS sequence"/>
</dbReference>
<proteinExistence type="predicted"/>
<dbReference type="CDD" id="cd07715">
    <property type="entry name" value="TaR3-like_MBL-fold"/>
    <property type="match status" value="1"/>
</dbReference>
<evidence type="ECO:0000313" key="3">
    <source>
        <dbReference type="Proteomes" id="UP000193200"/>
    </source>
</evidence>
<dbReference type="PANTHER" id="PTHR42663">
    <property type="entry name" value="HYDROLASE C777.06C-RELATED-RELATED"/>
    <property type="match status" value="1"/>
</dbReference>
<gene>
    <name evidence="2" type="ORF">OCH7691_00479</name>
</gene>
<dbReference type="AlphaFoldDB" id="A0A1Y5RQA0"/>
<sequence>MTATEDFHVRFWGVRGSIACSAPNVCKYGGNTSSLEIRCGDHILMFDAGSGMRYLGNDLMRRGGPVDIDLFLTHTHFDHVCGIPFFVPFFVPGNSFRFWSGHLLPRLTLKRVLKELMMAPLFPVPIEILQADIAFRDFHAGETVEPKPGITVRTARLNHPDGATGYRVEFQGKSICYLTDTEHVLGHPDPRILALIEGADIVIYDSMYTDETFKPKIGWGHSTWQEGVRLADAAGVKTFVAFHHDPDHDDTFMDGIAEALEARRPGSIVAREGLVLRP</sequence>
<dbReference type="RefSeq" id="WP_217807751.1">
    <property type="nucleotide sequence ID" value="NZ_FWFR01000001.1"/>
</dbReference>
<name>A0A1Y5RQA0_9PROT</name>
<organism evidence="2 3">
    <name type="scientific">Oceanibacterium hippocampi</name>
    <dbReference type="NCBI Taxonomy" id="745714"/>
    <lineage>
        <taxon>Bacteria</taxon>
        <taxon>Pseudomonadati</taxon>
        <taxon>Pseudomonadota</taxon>
        <taxon>Alphaproteobacteria</taxon>
        <taxon>Sneathiellales</taxon>
        <taxon>Sneathiellaceae</taxon>
        <taxon>Oceanibacterium</taxon>
    </lineage>
</organism>
<dbReference type="InterPro" id="IPR001279">
    <property type="entry name" value="Metallo-B-lactamas"/>
</dbReference>
<keyword evidence="3" id="KW-1185">Reference proteome</keyword>
<dbReference type="InterPro" id="IPR036866">
    <property type="entry name" value="RibonucZ/Hydroxyglut_hydro"/>
</dbReference>
<dbReference type="SUPFAM" id="SSF56281">
    <property type="entry name" value="Metallo-hydrolase/oxidoreductase"/>
    <property type="match status" value="1"/>
</dbReference>
<dbReference type="InParanoid" id="A0A1Y5RQA0"/>
<dbReference type="SMART" id="SM00849">
    <property type="entry name" value="Lactamase_B"/>
    <property type="match status" value="1"/>
</dbReference>
<protein>
    <submittedName>
        <fullName evidence="2">Ribonuclease Z</fullName>
    </submittedName>
</protein>
<dbReference type="EMBL" id="FWFR01000001">
    <property type="protein sequence ID" value="SLN20129.1"/>
    <property type="molecule type" value="Genomic_DNA"/>
</dbReference>
<evidence type="ECO:0000313" key="2">
    <source>
        <dbReference type="EMBL" id="SLN20129.1"/>
    </source>
</evidence>
<dbReference type="Gene3D" id="3.60.15.10">
    <property type="entry name" value="Ribonuclease Z/Hydroxyacylglutathione hydrolase-like"/>
    <property type="match status" value="1"/>
</dbReference>
<dbReference type="Pfam" id="PF12706">
    <property type="entry name" value="Lactamase_B_2"/>
    <property type="match status" value="1"/>
</dbReference>